<reference evidence="1 2" key="1">
    <citation type="submission" date="2022-12" db="EMBL/GenBank/DDBJ databases">
        <title>Chromosome-level genome assembly of true bugs.</title>
        <authorList>
            <person name="Ma L."/>
            <person name="Li H."/>
        </authorList>
    </citation>
    <scope>NUCLEOTIDE SEQUENCE [LARGE SCALE GENOMIC DNA]</scope>
    <source>
        <strain evidence="1">Lab_2022b</strain>
    </source>
</reference>
<dbReference type="EMBL" id="JAPXFL010000010">
    <property type="protein sequence ID" value="KAK9500029.1"/>
    <property type="molecule type" value="Genomic_DNA"/>
</dbReference>
<comment type="caution">
    <text evidence="1">The sequence shown here is derived from an EMBL/GenBank/DDBJ whole genome shotgun (WGS) entry which is preliminary data.</text>
</comment>
<keyword evidence="2" id="KW-1185">Reference proteome</keyword>
<organism evidence="1 2">
    <name type="scientific">Rhynocoris fuscipes</name>
    <dbReference type="NCBI Taxonomy" id="488301"/>
    <lineage>
        <taxon>Eukaryota</taxon>
        <taxon>Metazoa</taxon>
        <taxon>Ecdysozoa</taxon>
        <taxon>Arthropoda</taxon>
        <taxon>Hexapoda</taxon>
        <taxon>Insecta</taxon>
        <taxon>Pterygota</taxon>
        <taxon>Neoptera</taxon>
        <taxon>Paraneoptera</taxon>
        <taxon>Hemiptera</taxon>
        <taxon>Heteroptera</taxon>
        <taxon>Panheteroptera</taxon>
        <taxon>Cimicomorpha</taxon>
        <taxon>Reduviidae</taxon>
        <taxon>Harpactorinae</taxon>
        <taxon>Harpactorini</taxon>
        <taxon>Rhynocoris</taxon>
    </lineage>
</organism>
<proteinExistence type="predicted"/>
<sequence>MDCSLYEDSRAALQRKIGFRYGLDIGTLPRLENKVTYDAFNEFAAEILRRRLNPDNRG</sequence>
<dbReference type="Proteomes" id="UP001461498">
    <property type="component" value="Unassembled WGS sequence"/>
</dbReference>
<evidence type="ECO:0000313" key="1">
    <source>
        <dbReference type="EMBL" id="KAK9500029.1"/>
    </source>
</evidence>
<dbReference type="AlphaFoldDB" id="A0AAW1CNA0"/>
<name>A0AAW1CNA0_9HEMI</name>
<evidence type="ECO:0000313" key="2">
    <source>
        <dbReference type="Proteomes" id="UP001461498"/>
    </source>
</evidence>
<gene>
    <name evidence="1" type="ORF">O3M35_001371</name>
</gene>
<protein>
    <submittedName>
        <fullName evidence="1">Uncharacterized protein</fullName>
    </submittedName>
</protein>
<accession>A0AAW1CNA0</accession>